<dbReference type="AlphaFoldDB" id="A0AAN6JV09"/>
<accession>A0AAN6JV09</accession>
<feature type="compositionally biased region" description="Basic residues" evidence="1">
    <location>
        <begin position="36"/>
        <end position="48"/>
    </location>
</feature>
<dbReference type="EMBL" id="JAPDMZ010000381">
    <property type="protein sequence ID" value="KAK0543267.1"/>
    <property type="molecule type" value="Genomic_DNA"/>
</dbReference>
<protein>
    <submittedName>
        <fullName evidence="2">Uncharacterized protein</fullName>
    </submittedName>
</protein>
<feature type="compositionally biased region" description="Basic and acidic residues" evidence="1">
    <location>
        <begin position="284"/>
        <end position="295"/>
    </location>
</feature>
<organism evidence="2 3">
    <name type="scientific">Tilletia horrida</name>
    <dbReference type="NCBI Taxonomy" id="155126"/>
    <lineage>
        <taxon>Eukaryota</taxon>
        <taxon>Fungi</taxon>
        <taxon>Dikarya</taxon>
        <taxon>Basidiomycota</taxon>
        <taxon>Ustilaginomycotina</taxon>
        <taxon>Exobasidiomycetes</taxon>
        <taxon>Tilletiales</taxon>
        <taxon>Tilletiaceae</taxon>
        <taxon>Tilletia</taxon>
    </lineage>
</organism>
<evidence type="ECO:0000313" key="3">
    <source>
        <dbReference type="Proteomes" id="UP001176517"/>
    </source>
</evidence>
<feature type="compositionally biased region" description="Low complexity" evidence="1">
    <location>
        <begin position="117"/>
        <end position="129"/>
    </location>
</feature>
<feature type="compositionally biased region" description="Polar residues" evidence="1">
    <location>
        <begin position="297"/>
        <end position="306"/>
    </location>
</feature>
<evidence type="ECO:0000313" key="2">
    <source>
        <dbReference type="EMBL" id="KAK0543267.1"/>
    </source>
</evidence>
<feature type="compositionally biased region" description="Low complexity" evidence="1">
    <location>
        <begin position="91"/>
        <end position="100"/>
    </location>
</feature>
<sequence>MMTTILHDPAQLTEQQQQQQLGVILFSPVTSQQWARRSRIASRHRSHQRSASEPNPSFPSPDEDDHLPSAAAIPAPAPNGLLSPPQPADYSSSSSSSSSSNVERHDSAISAPAPNDLLSPFSLADSSSSNIERPDSALSTRSYATALTRQGSLKSNRPISGTFENMSSISEVDDQSTAHHGTSLQSTPSPKAVHLAPAEASPTHAVIPPRPPPSLTIDHSPELAATVRTNKKPPREGLGCFSDPGHGLPMHNHAKGKMPARLADGNGRRAGQHEGDDDGGYADGVDHSRAKKEEEQSPVSQMGPSSSRHRLDASAHHIDPEKSGDTPVQPRNFGSERKLEDGLQSSTPAPPTHSKATKGVRIPVKWTFAFTDASFPLAGVDCFADNEIRESPFEPDSSKTDTPTAADLGSSKFSAMYYTASHGHHERRHLELTSQLGLPAGASVGAEMHSSKVFKFDTGQSYFVISAERTTNGFRIYVQRPKLTAEAEAIKAEGDSLAWTKVYGHGYISALQSRSFVYAQIYLDNTFQMDRKDLGGGANLEATVQPMNVSAKALLGSSQGDTDQTASVKWDVWSSGSNMPIPLIPYTPKMKVKDILPKLMENMHNFLVGANPVPNKVQVTRYPASWGMTHPVSGSILKSIQELWKLAEDNDALATSVKFRSQANAVLEDVLNRRDRLDELARNASDSGSELVELQNLRKEMQKDRKTLSHILRVQTIRAAGWGSNYSSTAKKTPQRLVLTGNTPHCLGLANIEKKPRDEMLENGLIIRVERRIRLLGDGTVELVARSREGQAPGHGIELQMRRKNSRSKTFILDTNDSQQLIVGFGAECTAGRHFGLELPCDNKGPLGWREINIKAICPRVARWAKAVGLKTWPSSKYKISLYLIKKSEVEAVIPPSHRRSC</sequence>
<dbReference type="Proteomes" id="UP001176517">
    <property type="component" value="Unassembled WGS sequence"/>
</dbReference>
<feature type="region of interest" description="Disordered" evidence="1">
    <location>
        <begin position="35"/>
        <end position="138"/>
    </location>
</feature>
<proteinExistence type="predicted"/>
<feature type="compositionally biased region" description="Polar residues" evidence="1">
    <location>
        <begin position="178"/>
        <end position="189"/>
    </location>
</feature>
<feature type="region of interest" description="Disordered" evidence="1">
    <location>
        <begin position="170"/>
        <end position="358"/>
    </location>
</feature>
<name>A0AAN6JV09_9BASI</name>
<keyword evidence="3" id="KW-1185">Reference proteome</keyword>
<comment type="caution">
    <text evidence="2">The sequence shown here is derived from an EMBL/GenBank/DDBJ whole genome shotgun (WGS) entry which is preliminary data.</text>
</comment>
<evidence type="ECO:0000256" key="1">
    <source>
        <dbReference type="SAM" id="MobiDB-lite"/>
    </source>
</evidence>
<gene>
    <name evidence="2" type="ORF">OC846_006478</name>
</gene>
<feature type="compositionally biased region" description="Basic and acidic residues" evidence="1">
    <location>
        <begin position="309"/>
        <end position="324"/>
    </location>
</feature>
<reference evidence="2" key="1">
    <citation type="journal article" date="2023" name="PhytoFront">
        <title>Draft Genome Resources of Seven Strains of Tilletia horrida, Causal Agent of Kernel Smut of Rice.</title>
        <authorList>
            <person name="Khanal S."/>
            <person name="Antony Babu S."/>
            <person name="Zhou X.G."/>
        </authorList>
    </citation>
    <scope>NUCLEOTIDE SEQUENCE</scope>
    <source>
        <strain evidence="2">TX6</strain>
    </source>
</reference>